<gene>
    <name evidence="2" type="ordered locus">Meso_2989</name>
</gene>
<dbReference type="EMBL" id="CP000390">
    <property type="protein sequence ID" value="ABG64361.1"/>
    <property type="molecule type" value="Genomic_DNA"/>
</dbReference>
<organism evidence="2">
    <name type="scientific">Chelativorans sp. (strain BNC1)</name>
    <dbReference type="NCBI Taxonomy" id="266779"/>
    <lineage>
        <taxon>Bacteria</taxon>
        <taxon>Pseudomonadati</taxon>
        <taxon>Pseudomonadota</taxon>
        <taxon>Alphaproteobacteria</taxon>
        <taxon>Hyphomicrobiales</taxon>
        <taxon>Phyllobacteriaceae</taxon>
        <taxon>Chelativorans</taxon>
    </lineage>
</organism>
<evidence type="ECO:0000313" key="2">
    <source>
        <dbReference type="EMBL" id="ABG64361.1"/>
    </source>
</evidence>
<dbReference type="KEGG" id="mes:Meso_2989"/>
<feature type="region of interest" description="Disordered" evidence="1">
    <location>
        <begin position="79"/>
        <end position="101"/>
    </location>
</feature>
<accession>Q11E14</accession>
<evidence type="ECO:0000256" key="1">
    <source>
        <dbReference type="SAM" id="MobiDB-lite"/>
    </source>
</evidence>
<dbReference type="STRING" id="266779.Meso_2989"/>
<protein>
    <submittedName>
        <fullName evidence="2">Uncharacterized protein</fullName>
    </submittedName>
</protein>
<proteinExistence type="predicted"/>
<name>Q11E14_CHESB</name>
<dbReference type="AlphaFoldDB" id="Q11E14"/>
<reference evidence="2" key="1">
    <citation type="submission" date="2006-06" db="EMBL/GenBank/DDBJ databases">
        <title>Complete sequence of chromosome of Chelativorans sp. BNC1.</title>
        <authorList>
            <consortium name="US DOE Joint Genome Institute"/>
            <person name="Copeland A."/>
            <person name="Lucas S."/>
            <person name="Lapidus A."/>
            <person name="Barry K."/>
            <person name="Detter J.C."/>
            <person name="Glavina del Rio T."/>
            <person name="Hammon N."/>
            <person name="Israni S."/>
            <person name="Dalin E."/>
            <person name="Tice H."/>
            <person name="Pitluck S."/>
            <person name="Chertkov O."/>
            <person name="Brettin T."/>
            <person name="Bruce D."/>
            <person name="Han C."/>
            <person name="Tapia R."/>
            <person name="Gilna P."/>
            <person name="Schmutz J."/>
            <person name="Larimer F."/>
            <person name="Land M."/>
            <person name="Hauser L."/>
            <person name="Kyrpides N."/>
            <person name="Mikhailova N."/>
            <person name="Richardson P."/>
        </authorList>
    </citation>
    <scope>NUCLEOTIDE SEQUENCE</scope>
    <source>
        <strain evidence="2">BNC1</strain>
    </source>
</reference>
<sequence length="101" mass="11046">MIPEELICLPSNTNAIGLTASLLGNRSVVLSSTKRLFRQGFVKGSDGAIILIALHCKCSGYIPDLRETCFLLRLRKCEGNDTFGGARHDRRPLGLSSRTAR</sequence>
<dbReference type="HOGENOM" id="CLU_2286451_0_0_5"/>